<feature type="signal peptide" evidence="2">
    <location>
        <begin position="1"/>
        <end position="25"/>
    </location>
</feature>
<keyword evidence="4" id="KW-1185">Reference proteome</keyword>
<evidence type="ECO:0000313" key="3">
    <source>
        <dbReference type="EMBL" id="KAD4059879.1"/>
    </source>
</evidence>
<dbReference type="Proteomes" id="UP000326852">
    <property type="component" value="Unassembled WGS sequence"/>
</dbReference>
<accession>A0A5N6MRS0</accession>
<evidence type="ECO:0000256" key="2">
    <source>
        <dbReference type="SAM" id="SignalP"/>
    </source>
</evidence>
<sequence length="252" mass="25761">MHRYRSAQSVAILAGALVLSGCGSAESASAPSASSSQSASSPSSSPAATASPTQPTEEPSPTATPEPTATTTTYTTADGILSFEHPADWTVVDGPAPAAGSPAEVVSVVDGTGRTMATLTTGYPGVHDAAMFSPSQPTELDYLELPAEQLPLVFADSVNAFNYQLIYNPNTGVTGAVMSINNLRVGSDHGWLRGIDTDAATGAAFSRWIDGTESLPGVDPGLAGSQEAYAAYMATPEYQAVKTMLLSLRTAG</sequence>
<evidence type="ECO:0000313" key="4">
    <source>
        <dbReference type="Proteomes" id="UP000326852"/>
    </source>
</evidence>
<comment type="caution">
    <text evidence="3">The sequence shown here is derived from an EMBL/GenBank/DDBJ whole genome shotgun (WGS) entry which is preliminary data.</text>
</comment>
<dbReference type="EMBL" id="VTFX01000001">
    <property type="protein sequence ID" value="KAD4059879.1"/>
    <property type="molecule type" value="Genomic_DNA"/>
</dbReference>
<evidence type="ECO:0000256" key="1">
    <source>
        <dbReference type="SAM" id="MobiDB-lite"/>
    </source>
</evidence>
<feature type="chain" id="PRO_5039431566" description="Lipoprotein" evidence="2">
    <location>
        <begin position="26"/>
        <end position="252"/>
    </location>
</feature>
<organism evidence="3 4">
    <name type="scientific">Arthrobacter yangruifuii</name>
    <dbReference type="NCBI Taxonomy" id="2606616"/>
    <lineage>
        <taxon>Bacteria</taxon>
        <taxon>Bacillati</taxon>
        <taxon>Actinomycetota</taxon>
        <taxon>Actinomycetes</taxon>
        <taxon>Micrococcales</taxon>
        <taxon>Micrococcaceae</taxon>
        <taxon>Arthrobacter</taxon>
    </lineage>
</organism>
<dbReference type="RefSeq" id="WP_152271139.1">
    <property type="nucleotide sequence ID" value="NZ_VTFX01000001.1"/>
</dbReference>
<gene>
    <name evidence="3" type="ORF">GD627_01975</name>
</gene>
<feature type="region of interest" description="Disordered" evidence="1">
    <location>
        <begin position="24"/>
        <end position="72"/>
    </location>
</feature>
<evidence type="ECO:0008006" key="5">
    <source>
        <dbReference type="Google" id="ProtNLM"/>
    </source>
</evidence>
<keyword evidence="2" id="KW-0732">Signal</keyword>
<dbReference type="PROSITE" id="PS51257">
    <property type="entry name" value="PROKAR_LIPOPROTEIN"/>
    <property type="match status" value="1"/>
</dbReference>
<reference evidence="3 4" key="1">
    <citation type="submission" date="2019-08" db="EMBL/GenBank/DDBJ databases">
        <title>Arthrobacter sp. nov., isolated from plateau pika and Tibetan wild ass.</title>
        <authorList>
            <person name="Ge Y."/>
        </authorList>
    </citation>
    <scope>NUCLEOTIDE SEQUENCE [LARGE SCALE GENOMIC DNA]</scope>
    <source>
        <strain evidence="3 4">785</strain>
    </source>
</reference>
<protein>
    <recommendedName>
        <fullName evidence="5">Lipoprotein</fullName>
    </recommendedName>
</protein>
<dbReference type="AlphaFoldDB" id="A0A5N6MRS0"/>
<proteinExistence type="predicted"/>
<name>A0A5N6MRS0_9MICC</name>